<proteinExistence type="predicted"/>
<protein>
    <submittedName>
        <fullName evidence="2">Uncharacterized protein</fullName>
    </submittedName>
</protein>
<keyword evidence="3" id="KW-1185">Reference proteome</keyword>
<evidence type="ECO:0000256" key="1">
    <source>
        <dbReference type="SAM" id="MobiDB-lite"/>
    </source>
</evidence>
<dbReference type="Proteomes" id="UP000631034">
    <property type="component" value="Unassembled WGS sequence"/>
</dbReference>
<comment type="caution">
    <text evidence="2">The sequence shown here is derived from an EMBL/GenBank/DDBJ whole genome shotgun (WGS) entry which is preliminary data.</text>
</comment>
<evidence type="ECO:0000313" key="3">
    <source>
        <dbReference type="Proteomes" id="UP000631034"/>
    </source>
</evidence>
<evidence type="ECO:0000313" key="2">
    <source>
        <dbReference type="EMBL" id="MBE1236683.1"/>
    </source>
</evidence>
<reference evidence="2" key="1">
    <citation type="submission" date="2020-10" db="EMBL/GenBank/DDBJ databases">
        <title>Genome sequence of the unusual species of purple photosynthetic bacteria, Phaeovibrio sulfidiphilus DSM 23193, type strain.</title>
        <authorList>
            <person name="Kyndt J.A."/>
            <person name="Meyer T.E."/>
        </authorList>
    </citation>
    <scope>NUCLEOTIDE SEQUENCE</scope>
    <source>
        <strain evidence="2">DSM 23193</strain>
    </source>
</reference>
<gene>
    <name evidence="2" type="ORF">IHV25_03325</name>
</gene>
<feature type="region of interest" description="Disordered" evidence="1">
    <location>
        <begin position="163"/>
        <end position="185"/>
    </location>
</feature>
<dbReference type="AlphaFoldDB" id="A0A8J6YY58"/>
<organism evidence="2 3">
    <name type="scientific">Phaeovibrio sulfidiphilus</name>
    <dbReference type="NCBI Taxonomy" id="1220600"/>
    <lineage>
        <taxon>Bacteria</taxon>
        <taxon>Pseudomonadati</taxon>
        <taxon>Pseudomonadota</taxon>
        <taxon>Alphaproteobacteria</taxon>
        <taxon>Rhodospirillales</taxon>
        <taxon>Rhodospirillaceae</taxon>
        <taxon>Phaeovibrio</taxon>
    </lineage>
</organism>
<dbReference type="EMBL" id="JACZHT010000002">
    <property type="protein sequence ID" value="MBE1236683.1"/>
    <property type="molecule type" value="Genomic_DNA"/>
</dbReference>
<name>A0A8J6YY58_9PROT</name>
<dbReference type="RefSeq" id="WP_192533674.1">
    <property type="nucleotide sequence ID" value="NZ_JACZHT010000002.1"/>
</dbReference>
<accession>A0A8J6YY58</accession>
<sequence length="185" mass="20510">MLKALSGIIDLTEVAPPKKPGSGPSQPLNIHKDTRDTELERVVKAARGAVVTGMMGGPRIMALSGDPGSGAALSPAEARLAHRLATMSAGEREKAIDAMKEINAYLDRQEMDVSERYAAQFREQALKELGVSEEELEAMPDEQREEFEREIRKIIKKLMAEKAQEEEDRLLQNALVDQKDTERRA</sequence>
<feature type="region of interest" description="Disordered" evidence="1">
    <location>
        <begin position="13"/>
        <end position="37"/>
    </location>
</feature>